<organism evidence="3">
    <name type="scientific">viral metagenome</name>
    <dbReference type="NCBI Taxonomy" id="1070528"/>
    <lineage>
        <taxon>unclassified sequences</taxon>
        <taxon>metagenomes</taxon>
        <taxon>organismal metagenomes</taxon>
    </lineage>
</organism>
<dbReference type="InterPro" id="IPR007542">
    <property type="entry name" value="MCP_C"/>
</dbReference>
<evidence type="ECO:0008006" key="4">
    <source>
        <dbReference type="Google" id="ProtNLM"/>
    </source>
</evidence>
<dbReference type="AlphaFoldDB" id="A0A6C0KLJ7"/>
<feature type="domain" description="Major capsid protein N-terminal" evidence="2">
    <location>
        <begin position="27"/>
        <end position="241"/>
    </location>
</feature>
<name>A0A6C0KLJ7_9ZZZZ</name>
<feature type="domain" description="Major capsid protein C-terminal" evidence="1">
    <location>
        <begin position="244"/>
        <end position="444"/>
    </location>
</feature>
<dbReference type="Gene3D" id="2.70.9.20">
    <property type="entry name" value="Major capsid protein Vp54"/>
    <property type="match status" value="1"/>
</dbReference>
<dbReference type="SUPFAM" id="SSF49749">
    <property type="entry name" value="Group II dsDNA viruses VP"/>
    <property type="match status" value="2"/>
</dbReference>
<dbReference type="InterPro" id="IPR016112">
    <property type="entry name" value="VP_dsDNA_II"/>
</dbReference>
<dbReference type="Pfam" id="PF04451">
    <property type="entry name" value="Capsid_NCLDV"/>
    <property type="match status" value="1"/>
</dbReference>
<proteinExistence type="predicted"/>
<reference evidence="3" key="1">
    <citation type="journal article" date="2020" name="Nature">
        <title>Giant virus diversity and host interactions through global metagenomics.</title>
        <authorList>
            <person name="Schulz F."/>
            <person name="Roux S."/>
            <person name="Paez-Espino D."/>
            <person name="Jungbluth S."/>
            <person name="Walsh D.A."/>
            <person name="Denef V.J."/>
            <person name="McMahon K.D."/>
            <person name="Konstantinidis K.T."/>
            <person name="Eloe-Fadrosh E.A."/>
            <person name="Kyrpides N.C."/>
            <person name="Woyke T."/>
        </authorList>
    </citation>
    <scope>NUCLEOTIDE SEQUENCE</scope>
    <source>
        <strain evidence="3">GVMAG-S-3300013006-158</strain>
    </source>
</reference>
<protein>
    <recommendedName>
        <fullName evidence="4">Major capsid protein N-terminal domain-containing protein</fullName>
    </recommendedName>
</protein>
<accession>A0A6C0KLJ7</accession>
<dbReference type="Gene3D" id="2.70.9.10">
    <property type="entry name" value="Adenovirus Type 2 Hexon, domain 4"/>
    <property type="match status" value="1"/>
</dbReference>
<evidence type="ECO:0000259" key="1">
    <source>
        <dbReference type="Pfam" id="PF04451"/>
    </source>
</evidence>
<evidence type="ECO:0000313" key="3">
    <source>
        <dbReference type="EMBL" id="QHU18865.1"/>
    </source>
</evidence>
<dbReference type="EMBL" id="MN740939">
    <property type="protein sequence ID" value="QHU18865.1"/>
    <property type="molecule type" value="Genomic_DNA"/>
</dbReference>
<sequence>MPAGGGLLQLVATGKQDLFLTGNPQISFFKTVYRRHTNFATEAQPMYFDGTANFGQRITCLIPRRGDLLGRVHLDITLPRIYDTSGNVLSYTNSIGHALIAEITFEVGEQEIDRQTGEWMEIWTQLTTPAGQRDALNEMIGRFEPYYPPNLVPGENSEGIRLLIPLQFYFCRNPGLYLPLLALQYHPVRINITLRPLQQLFWIPPPLTVDQENWKPACQNNVDCTAQIVNMMLWGEYVYLDVEERRMFVSTSHEYLIEQVQHTPPYSLTSQQNTATISVEFNHPMKEFMFVVQRDEMINRNEWFNYSNRAIDEPIPAYVATYMNSNAPAGRMDMIDSAKLQLDGYDRFMARIPQYFRLEQPYDHHTTTPVQSFIYNYCFALRPEDIQPTGTMNASRIDSIVWQIQMNPILTNPQIPAWQQRGNCHIVVYGHNYNVFRVINGFGGLLFTI</sequence>
<dbReference type="InterPro" id="IPR031654">
    <property type="entry name" value="Capsid_N"/>
</dbReference>
<evidence type="ECO:0000259" key="2">
    <source>
        <dbReference type="Pfam" id="PF16903"/>
    </source>
</evidence>
<dbReference type="GO" id="GO:0005198">
    <property type="term" value="F:structural molecule activity"/>
    <property type="evidence" value="ECO:0007669"/>
    <property type="project" value="InterPro"/>
</dbReference>
<dbReference type="InterPro" id="IPR038519">
    <property type="entry name" value="MCP_C_sf"/>
</dbReference>
<dbReference type="Pfam" id="PF16903">
    <property type="entry name" value="Capsid_N"/>
    <property type="match status" value="1"/>
</dbReference>